<name>A0A2N1MZP1_9GLOM</name>
<dbReference type="Proteomes" id="UP000233469">
    <property type="component" value="Unassembled WGS sequence"/>
</dbReference>
<reference evidence="1 2" key="1">
    <citation type="submission" date="2016-04" db="EMBL/GenBank/DDBJ databases">
        <title>Genome analyses suggest a sexual origin of heterokaryosis in a supposedly ancient asexual fungus.</title>
        <authorList>
            <person name="Ropars J."/>
            <person name="Sedzielewska K."/>
            <person name="Noel J."/>
            <person name="Charron P."/>
            <person name="Farinelli L."/>
            <person name="Marton T."/>
            <person name="Kruger M."/>
            <person name="Pelin A."/>
            <person name="Brachmann A."/>
            <person name="Corradi N."/>
        </authorList>
    </citation>
    <scope>NUCLEOTIDE SEQUENCE [LARGE SCALE GENOMIC DNA]</scope>
    <source>
        <strain evidence="1 2">C2</strain>
    </source>
</reference>
<accession>A0A2N1MZP1</accession>
<evidence type="ECO:0000313" key="1">
    <source>
        <dbReference type="EMBL" id="PKK67060.1"/>
    </source>
</evidence>
<organism evidence="1 2">
    <name type="scientific">Rhizophagus irregularis</name>
    <dbReference type="NCBI Taxonomy" id="588596"/>
    <lineage>
        <taxon>Eukaryota</taxon>
        <taxon>Fungi</taxon>
        <taxon>Fungi incertae sedis</taxon>
        <taxon>Mucoromycota</taxon>
        <taxon>Glomeromycotina</taxon>
        <taxon>Glomeromycetes</taxon>
        <taxon>Glomerales</taxon>
        <taxon>Glomeraceae</taxon>
        <taxon>Rhizophagus</taxon>
    </lineage>
</organism>
<sequence length="90" mass="10746">MNSANQQQGMYLRTDVSPYMHVFAQHVPQFMRYLNQKGMMRLFFGGTRMGGGKSKKPVVHDILYYENRQLYYQMQDTPIRYTRKSIEIKT</sequence>
<comment type="caution">
    <text evidence="1">The sequence shown here is derived from an EMBL/GenBank/DDBJ whole genome shotgun (WGS) entry which is preliminary data.</text>
</comment>
<proteinExistence type="predicted"/>
<reference evidence="1 2" key="2">
    <citation type="submission" date="2017-10" db="EMBL/GenBank/DDBJ databases">
        <title>Extensive intraspecific genome diversity in a model arbuscular mycorrhizal fungus.</title>
        <authorList>
            <person name="Chen E.C.H."/>
            <person name="Morin E."/>
            <person name="Baudet D."/>
            <person name="Noel J."/>
            <person name="Ndikumana S."/>
            <person name="Charron P."/>
            <person name="St-Onge C."/>
            <person name="Giorgi J."/>
            <person name="Grigoriev I.V."/>
            <person name="Roux C."/>
            <person name="Martin F.M."/>
            <person name="Corradi N."/>
        </authorList>
    </citation>
    <scope>NUCLEOTIDE SEQUENCE [LARGE SCALE GENOMIC DNA]</scope>
    <source>
        <strain evidence="1 2">C2</strain>
    </source>
</reference>
<dbReference type="AlphaFoldDB" id="A0A2N1MZP1"/>
<protein>
    <submittedName>
        <fullName evidence="1">Uncharacterized protein</fullName>
    </submittedName>
</protein>
<gene>
    <name evidence="1" type="ORF">RhiirC2_784009</name>
</gene>
<evidence type="ECO:0000313" key="2">
    <source>
        <dbReference type="Proteomes" id="UP000233469"/>
    </source>
</evidence>
<dbReference type="EMBL" id="LLXL01001010">
    <property type="protein sequence ID" value="PKK67060.1"/>
    <property type="molecule type" value="Genomic_DNA"/>
</dbReference>
<dbReference type="VEuPathDB" id="FungiDB:RhiirA1_477880"/>